<evidence type="ECO:0000256" key="6">
    <source>
        <dbReference type="ARBA" id="ARBA00024867"/>
    </source>
</evidence>
<comment type="function">
    <text evidence="6">May play the central regulatory role in sporulation. It may be an element of the effector pathway responsible for the activation of sporulation genes in response to nutritional stress. Spo0A may act in concert with spo0H (a sigma factor) to control the expression of some genes that are critical to the sporulation process.</text>
</comment>
<evidence type="ECO:0000256" key="2">
    <source>
        <dbReference type="ARBA" id="ARBA00022553"/>
    </source>
</evidence>
<dbReference type="PROSITE" id="PS50110">
    <property type="entry name" value="RESPONSE_REGULATORY"/>
    <property type="match status" value="1"/>
</dbReference>
<dbReference type="Proteomes" id="UP000515847">
    <property type="component" value="Chromosome"/>
</dbReference>
<dbReference type="SUPFAM" id="SSF46894">
    <property type="entry name" value="C-terminal effector domain of the bipartite response regulators"/>
    <property type="match status" value="1"/>
</dbReference>
<feature type="domain" description="Response regulatory" evidence="9">
    <location>
        <begin position="5"/>
        <end position="121"/>
    </location>
</feature>
<dbReference type="SMART" id="SM00421">
    <property type="entry name" value="HTH_LUXR"/>
    <property type="match status" value="1"/>
</dbReference>
<evidence type="ECO:0000313" key="11">
    <source>
        <dbReference type="Proteomes" id="UP000515847"/>
    </source>
</evidence>
<keyword evidence="2 7" id="KW-0597">Phosphoprotein</keyword>
<dbReference type="RefSeq" id="WP_034424414.1">
    <property type="nucleotide sequence ID" value="NZ_CP045798.1"/>
</dbReference>
<dbReference type="PROSITE" id="PS50043">
    <property type="entry name" value="HTH_LUXR_2"/>
    <property type="match status" value="1"/>
</dbReference>
<evidence type="ECO:0000256" key="1">
    <source>
        <dbReference type="ARBA" id="ARBA00018672"/>
    </source>
</evidence>
<dbReference type="InterPro" id="IPR001789">
    <property type="entry name" value="Sig_transdc_resp-reg_receiver"/>
</dbReference>
<dbReference type="InterPro" id="IPR039420">
    <property type="entry name" value="WalR-like"/>
</dbReference>
<dbReference type="InterPro" id="IPR000792">
    <property type="entry name" value="Tscrpt_reg_LuxR_C"/>
</dbReference>
<dbReference type="AlphaFoldDB" id="A0A7G6E1U0"/>
<dbReference type="SMART" id="SM00448">
    <property type="entry name" value="REC"/>
    <property type="match status" value="1"/>
</dbReference>
<proteinExistence type="predicted"/>
<evidence type="ECO:0000259" key="8">
    <source>
        <dbReference type="PROSITE" id="PS50043"/>
    </source>
</evidence>
<dbReference type="Pfam" id="PF00072">
    <property type="entry name" value="Response_reg"/>
    <property type="match status" value="1"/>
</dbReference>
<organism evidence="10 11">
    <name type="scientific">Thermanaerosceptrum fracticalcis</name>
    <dbReference type="NCBI Taxonomy" id="1712410"/>
    <lineage>
        <taxon>Bacteria</taxon>
        <taxon>Bacillati</taxon>
        <taxon>Bacillota</taxon>
        <taxon>Clostridia</taxon>
        <taxon>Eubacteriales</taxon>
        <taxon>Peptococcaceae</taxon>
        <taxon>Thermanaerosceptrum</taxon>
    </lineage>
</organism>
<keyword evidence="3" id="KW-0805">Transcription regulation</keyword>
<evidence type="ECO:0000256" key="5">
    <source>
        <dbReference type="ARBA" id="ARBA00023163"/>
    </source>
</evidence>
<dbReference type="InterPro" id="IPR016032">
    <property type="entry name" value="Sig_transdc_resp-reg_C-effctor"/>
</dbReference>
<dbReference type="GO" id="GO:0003677">
    <property type="term" value="F:DNA binding"/>
    <property type="evidence" value="ECO:0007669"/>
    <property type="project" value="UniProtKB-KW"/>
</dbReference>
<feature type="domain" description="HTH luxR-type" evidence="8">
    <location>
        <begin position="149"/>
        <end position="214"/>
    </location>
</feature>
<feature type="modified residue" description="4-aspartylphosphate" evidence="7">
    <location>
        <position position="56"/>
    </location>
</feature>
<sequence>MKQIRILLVDDHLLFRKGIASFLEGQPDIKVVAEAANGMEAINKIQECNPDLVLMDVHMPVMSGIEAVRIIKKEYPKCMVVMFSISEDDDDLFQAIKNGAQGYLLKNMEPDELLKQIRGLRKGEAALSPLMATKILKEFAELSHRPVKQSPTTENLTSREKEVLSLVAQGITNREIASRLSITENTVKNHLCNIMEKLHLENRVQLATYAMREGLVEDETV</sequence>
<dbReference type="KEGG" id="tfr:BR63_06760"/>
<dbReference type="InterPro" id="IPR058245">
    <property type="entry name" value="NreC/VraR/RcsB-like_REC"/>
</dbReference>
<dbReference type="OrthoDB" id="9779069at2"/>
<dbReference type="EMBL" id="CP045798">
    <property type="protein sequence ID" value="QNB46044.1"/>
    <property type="molecule type" value="Genomic_DNA"/>
</dbReference>
<dbReference type="InterPro" id="IPR011006">
    <property type="entry name" value="CheY-like_superfamily"/>
</dbReference>
<name>A0A7G6E1U0_THEFR</name>
<dbReference type="Pfam" id="PF00196">
    <property type="entry name" value="GerE"/>
    <property type="match status" value="1"/>
</dbReference>
<dbReference type="Gene3D" id="3.40.50.2300">
    <property type="match status" value="1"/>
</dbReference>
<reference evidence="10 11" key="1">
    <citation type="journal article" date="2019" name="Front. Microbiol.">
        <title>Thermoanaerosceptrum fracticalcis gen. nov. sp. nov., a Novel Fumarate-Fermenting Microorganism From a Deep Fractured Carbonate Aquifer of the US Great Basin.</title>
        <authorList>
            <person name="Hamilton-Brehm S.D."/>
            <person name="Stewart L.E."/>
            <person name="Zavarin M."/>
            <person name="Caldwell M."/>
            <person name="Lawson P.A."/>
            <person name="Onstott T.C."/>
            <person name="Grzymski J."/>
            <person name="Neveux I."/>
            <person name="Lollar B.S."/>
            <person name="Russell C.E."/>
            <person name="Moser D.P."/>
        </authorList>
    </citation>
    <scope>NUCLEOTIDE SEQUENCE [LARGE SCALE GENOMIC DNA]</scope>
    <source>
        <strain evidence="10 11">DRI-13</strain>
    </source>
</reference>
<gene>
    <name evidence="10" type="ORF">BR63_06760</name>
</gene>
<dbReference type="SUPFAM" id="SSF52172">
    <property type="entry name" value="CheY-like"/>
    <property type="match status" value="1"/>
</dbReference>
<dbReference type="GO" id="GO:0006355">
    <property type="term" value="P:regulation of DNA-templated transcription"/>
    <property type="evidence" value="ECO:0007669"/>
    <property type="project" value="InterPro"/>
</dbReference>
<evidence type="ECO:0000256" key="3">
    <source>
        <dbReference type="ARBA" id="ARBA00023015"/>
    </source>
</evidence>
<protein>
    <recommendedName>
        <fullName evidence="1">Stage 0 sporulation protein A homolog</fullName>
    </recommendedName>
</protein>
<keyword evidence="4" id="KW-0238">DNA-binding</keyword>
<evidence type="ECO:0000313" key="10">
    <source>
        <dbReference type="EMBL" id="QNB46044.1"/>
    </source>
</evidence>
<dbReference type="PRINTS" id="PR00038">
    <property type="entry name" value="HTHLUXR"/>
</dbReference>
<dbReference type="CDD" id="cd06170">
    <property type="entry name" value="LuxR_C_like"/>
    <property type="match status" value="1"/>
</dbReference>
<dbReference type="PANTHER" id="PTHR43214:SF37">
    <property type="entry name" value="TRANSCRIPTIONAL REGULATORY PROTEIN YDFI"/>
    <property type="match status" value="1"/>
</dbReference>
<evidence type="ECO:0000256" key="7">
    <source>
        <dbReference type="PROSITE-ProRule" id="PRU00169"/>
    </source>
</evidence>
<accession>A0A7G6E1U0</accession>
<evidence type="ECO:0000259" key="9">
    <source>
        <dbReference type="PROSITE" id="PS50110"/>
    </source>
</evidence>
<dbReference type="CDD" id="cd17535">
    <property type="entry name" value="REC_NarL-like"/>
    <property type="match status" value="1"/>
</dbReference>
<keyword evidence="11" id="KW-1185">Reference proteome</keyword>
<evidence type="ECO:0000256" key="4">
    <source>
        <dbReference type="ARBA" id="ARBA00023125"/>
    </source>
</evidence>
<dbReference type="PROSITE" id="PS00622">
    <property type="entry name" value="HTH_LUXR_1"/>
    <property type="match status" value="1"/>
</dbReference>
<keyword evidence="5" id="KW-0804">Transcription</keyword>
<dbReference type="PANTHER" id="PTHR43214">
    <property type="entry name" value="TWO-COMPONENT RESPONSE REGULATOR"/>
    <property type="match status" value="1"/>
</dbReference>
<dbReference type="GO" id="GO:0000160">
    <property type="term" value="P:phosphorelay signal transduction system"/>
    <property type="evidence" value="ECO:0007669"/>
    <property type="project" value="InterPro"/>
</dbReference>